<reference evidence="1" key="1">
    <citation type="submission" date="2010-05" db="EMBL/GenBank/DDBJ databases">
        <title>The draft genome of Desulfonatronospira thiodismutans ASO3-1.</title>
        <authorList>
            <consortium name="US DOE Joint Genome Institute (JGI-PGF)"/>
            <person name="Lucas S."/>
            <person name="Copeland A."/>
            <person name="Lapidus A."/>
            <person name="Cheng J.-F."/>
            <person name="Bruce D."/>
            <person name="Goodwin L."/>
            <person name="Pitluck S."/>
            <person name="Chertkov O."/>
            <person name="Brettin T."/>
            <person name="Detter J.C."/>
            <person name="Han C."/>
            <person name="Land M.L."/>
            <person name="Hauser L."/>
            <person name="Kyrpides N."/>
            <person name="Mikhailova N."/>
            <person name="Muyzer G."/>
            <person name="Woyke T."/>
        </authorList>
    </citation>
    <scope>NUCLEOTIDE SEQUENCE [LARGE SCALE GENOMIC DNA]</scope>
    <source>
        <strain evidence="1">ASO3-1</strain>
    </source>
</reference>
<protein>
    <submittedName>
        <fullName evidence="1">Uncharacterized protein</fullName>
    </submittedName>
</protein>
<dbReference type="Proteomes" id="UP000005496">
    <property type="component" value="Unassembled WGS sequence"/>
</dbReference>
<evidence type="ECO:0000313" key="1">
    <source>
        <dbReference type="EMBL" id="EFI34165.1"/>
    </source>
</evidence>
<comment type="caution">
    <text evidence="1">The sequence shown here is derived from an EMBL/GenBank/DDBJ whole genome shotgun (WGS) entry which is preliminary data.</text>
</comment>
<dbReference type="RefSeq" id="WP_008871512.1">
    <property type="nucleotide sequence ID" value="NZ_ACJN02000003.1"/>
</dbReference>
<dbReference type="EMBL" id="ACJN02000003">
    <property type="protein sequence ID" value="EFI34165.1"/>
    <property type="molecule type" value="Genomic_DNA"/>
</dbReference>
<dbReference type="AlphaFoldDB" id="D6STZ9"/>
<name>D6STZ9_9BACT</name>
<organism evidence="1 2">
    <name type="scientific">Desulfonatronospira thiodismutans ASO3-1</name>
    <dbReference type="NCBI Taxonomy" id="555779"/>
    <lineage>
        <taxon>Bacteria</taxon>
        <taxon>Pseudomonadati</taxon>
        <taxon>Thermodesulfobacteriota</taxon>
        <taxon>Desulfovibrionia</taxon>
        <taxon>Desulfovibrionales</taxon>
        <taxon>Desulfonatronovibrionaceae</taxon>
        <taxon>Desulfonatronospira</taxon>
    </lineage>
</organism>
<gene>
    <name evidence="1" type="ORF">Dthio_PD1509</name>
</gene>
<evidence type="ECO:0000313" key="2">
    <source>
        <dbReference type="Proteomes" id="UP000005496"/>
    </source>
</evidence>
<sequence length="93" mass="10779">METIADMLEKKGYERGYDTAYQEKPKWEKHAKLEATQETLIDAATEQYGPLPGMLHEKIKSIKSLENLRALNRKVIRTQSLDEFTELVNRAVQ</sequence>
<proteinExistence type="predicted"/>
<keyword evidence="2" id="KW-1185">Reference proteome</keyword>
<dbReference type="OrthoDB" id="5469985at2"/>
<accession>D6STZ9</accession>